<evidence type="ECO:0000313" key="1">
    <source>
        <dbReference type="EMBL" id="GIY35737.1"/>
    </source>
</evidence>
<dbReference type="EMBL" id="BPLR01009955">
    <property type="protein sequence ID" value="GIY35737.1"/>
    <property type="molecule type" value="Genomic_DNA"/>
</dbReference>
<reference evidence="1 2" key="1">
    <citation type="submission" date="2021-06" db="EMBL/GenBank/DDBJ databases">
        <title>Caerostris extrusa draft genome.</title>
        <authorList>
            <person name="Kono N."/>
            <person name="Arakawa K."/>
        </authorList>
    </citation>
    <scope>NUCLEOTIDE SEQUENCE [LARGE SCALE GENOMIC DNA]</scope>
</reference>
<organism evidence="1 2">
    <name type="scientific">Caerostris extrusa</name>
    <name type="common">Bark spider</name>
    <name type="synonym">Caerostris bankana</name>
    <dbReference type="NCBI Taxonomy" id="172846"/>
    <lineage>
        <taxon>Eukaryota</taxon>
        <taxon>Metazoa</taxon>
        <taxon>Ecdysozoa</taxon>
        <taxon>Arthropoda</taxon>
        <taxon>Chelicerata</taxon>
        <taxon>Arachnida</taxon>
        <taxon>Araneae</taxon>
        <taxon>Araneomorphae</taxon>
        <taxon>Entelegynae</taxon>
        <taxon>Araneoidea</taxon>
        <taxon>Araneidae</taxon>
        <taxon>Caerostris</taxon>
    </lineage>
</organism>
<evidence type="ECO:0000313" key="2">
    <source>
        <dbReference type="Proteomes" id="UP001054945"/>
    </source>
</evidence>
<keyword evidence="2" id="KW-1185">Reference proteome</keyword>
<comment type="caution">
    <text evidence="1">The sequence shown here is derived from an EMBL/GenBank/DDBJ whole genome shotgun (WGS) entry which is preliminary data.</text>
</comment>
<accession>A0AAV4SQK1</accession>
<name>A0AAV4SQK1_CAEEX</name>
<dbReference type="AlphaFoldDB" id="A0AAV4SQK1"/>
<sequence>MFPFCFLEKHSTTARRTINAECEPLAHWIQLFQASVERVIECDVRSGRSPAEQSTRSVIAGAEKMETVFSLDADAEKKKVPSLV</sequence>
<proteinExistence type="predicted"/>
<gene>
    <name evidence="1" type="ORF">CEXT_598151</name>
</gene>
<dbReference type="Proteomes" id="UP001054945">
    <property type="component" value="Unassembled WGS sequence"/>
</dbReference>
<protein>
    <submittedName>
        <fullName evidence="1">Uncharacterized protein</fullName>
    </submittedName>
</protein>